<dbReference type="EMBL" id="ADMD01000008">
    <property type="protein sequence ID" value="EJZ83374.1"/>
    <property type="molecule type" value="Genomic_DNA"/>
</dbReference>
<dbReference type="GO" id="GO:0019288">
    <property type="term" value="P:isopentenyl diphosphate biosynthetic process, methylerythritol 4-phosphate pathway"/>
    <property type="evidence" value="ECO:0007669"/>
    <property type="project" value="UniProtKB-UniRule"/>
</dbReference>
<proteinExistence type="inferred from homology"/>
<gene>
    <name evidence="6" type="primary">ispE</name>
    <name evidence="8" type="ORF">HMPREF9451_01578</name>
</gene>
<dbReference type="PIRSF" id="PIRSF010376">
    <property type="entry name" value="IspE"/>
    <property type="match status" value="1"/>
</dbReference>
<dbReference type="GO" id="GO:0005524">
    <property type="term" value="F:ATP binding"/>
    <property type="evidence" value="ECO:0007669"/>
    <property type="project" value="UniProtKB-UniRule"/>
</dbReference>
<dbReference type="GO" id="GO:0050515">
    <property type="term" value="F:4-(cytidine 5'-diphospho)-2-C-methyl-D-erythritol kinase activity"/>
    <property type="evidence" value="ECO:0007669"/>
    <property type="project" value="UniProtKB-UniRule"/>
</dbReference>
<evidence type="ECO:0000313" key="9">
    <source>
        <dbReference type="Proteomes" id="UP000006069"/>
    </source>
</evidence>
<dbReference type="RefSeq" id="WP_009139770.1">
    <property type="nucleotide sequence ID" value="NZ_JH815198.1"/>
</dbReference>
<accession>K0YV63</accession>
<dbReference type="InterPro" id="IPR004424">
    <property type="entry name" value="IspE"/>
</dbReference>
<sequence>MSDVVTVFSPAKVNLHLAIGERRSDGYHGARSVMHALSLHDTLTVRRECVSGSDDFSVQVRCVAHEGVEPLEISSEDNIVYKALMKAADAFDRGRGETVDVVIDKHIPHAAGLGGGSSNAAAALLAACRLWGVDPESREVFDIAAGIGADVPFFLRGGCAVLGDRGDVFERELVPMKGALVLIRPNAGVSTAAAYRAFDEDPAPVSSSALENERNAQSAEDLQLFNNLASASERVLPELVRVREWLGAQQGVIKDERTGEPCVLLSGSGSATFCLCESMAAAYGIVSAAKLEGWWARSCTFVSAGARIMEKNSSVCATNLGASQRIW</sequence>
<reference evidence="8 9" key="1">
    <citation type="submission" date="2012-08" db="EMBL/GenBank/DDBJ databases">
        <title>The Genome Sequence of Slackia piriformis YIT 12062.</title>
        <authorList>
            <consortium name="The Broad Institute Genome Sequencing Platform"/>
            <person name="Earl A."/>
            <person name="Ward D."/>
            <person name="Feldgarden M."/>
            <person name="Gevers D."/>
            <person name="Morotomi M."/>
            <person name="Walker B."/>
            <person name="Young S.K."/>
            <person name="Zeng Q."/>
            <person name="Gargeya S."/>
            <person name="Fitzgerald M."/>
            <person name="Haas B."/>
            <person name="Abouelleil A."/>
            <person name="Alvarado L."/>
            <person name="Arachchi H.M."/>
            <person name="Berlin A.M."/>
            <person name="Chapman S.B."/>
            <person name="Goldberg J."/>
            <person name="Griggs A."/>
            <person name="Gujja S."/>
            <person name="Hansen M."/>
            <person name="Howarth C."/>
            <person name="Imamovic A."/>
            <person name="Larimer J."/>
            <person name="McCowen C."/>
            <person name="Montmayeur A."/>
            <person name="Murphy C."/>
            <person name="Neiman D."/>
            <person name="Pearson M."/>
            <person name="Priest M."/>
            <person name="Roberts A."/>
            <person name="Saif S."/>
            <person name="Shea T."/>
            <person name="Sisk P."/>
            <person name="Sykes S."/>
            <person name="Wortman J."/>
            <person name="Nusbaum C."/>
            <person name="Birren B."/>
        </authorList>
    </citation>
    <scope>NUCLEOTIDE SEQUENCE [LARGE SCALE GENOMIC DNA]</scope>
    <source>
        <strain evidence="8 9">YIT 12062</strain>
    </source>
</reference>
<dbReference type="Gene3D" id="3.30.230.10">
    <property type="match status" value="1"/>
</dbReference>
<dbReference type="Gene3D" id="3.30.70.890">
    <property type="entry name" value="GHMP kinase, C-terminal domain"/>
    <property type="match status" value="1"/>
</dbReference>
<dbReference type="EC" id="2.7.1.148" evidence="6"/>
<dbReference type="OrthoDB" id="3173073at2"/>
<evidence type="ECO:0000256" key="4">
    <source>
        <dbReference type="ARBA" id="ARBA00022777"/>
    </source>
</evidence>
<dbReference type="SUPFAM" id="SSF55060">
    <property type="entry name" value="GHMP Kinase, C-terminal domain"/>
    <property type="match status" value="1"/>
</dbReference>
<evidence type="ECO:0000259" key="7">
    <source>
        <dbReference type="Pfam" id="PF00288"/>
    </source>
</evidence>
<dbReference type="SUPFAM" id="SSF54211">
    <property type="entry name" value="Ribosomal protein S5 domain 2-like"/>
    <property type="match status" value="1"/>
</dbReference>
<keyword evidence="3 6" id="KW-0547">Nucleotide-binding</keyword>
<evidence type="ECO:0000256" key="2">
    <source>
        <dbReference type="ARBA" id="ARBA00022679"/>
    </source>
</evidence>
<evidence type="ECO:0000256" key="1">
    <source>
        <dbReference type="ARBA" id="ARBA00017473"/>
    </source>
</evidence>
<keyword evidence="5 6" id="KW-0067">ATP-binding</keyword>
<dbReference type="PANTHER" id="PTHR43527:SF2">
    <property type="entry name" value="4-DIPHOSPHOCYTIDYL-2-C-METHYL-D-ERYTHRITOL KINASE, CHLOROPLASTIC"/>
    <property type="match status" value="1"/>
</dbReference>
<comment type="similarity">
    <text evidence="6">Belongs to the GHMP kinase family. IspE subfamily.</text>
</comment>
<dbReference type="eggNOG" id="COG1947">
    <property type="taxonomic scope" value="Bacteria"/>
</dbReference>
<dbReference type="InterPro" id="IPR020568">
    <property type="entry name" value="Ribosomal_Su5_D2-typ_SF"/>
</dbReference>
<dbReference type="Proteomes" id="UP000006069">
    <property type="component" value="Unassembled WGS sequence"/>
</dbReference>
<dbReference type="HAMAP" id="MF_00061">
    <property type="entry name" value="IspE"/>
    <property type="match status" value="1"/>
</dbReference>
<dbReference type="NCBIfam" id="TIGR00154">
    <property type="entry name" value="ispE"/>
    <property type="match status" value="1"/>
</dbReference>
<protein>
    <recommendedName>
        <fullName evidence="1 6">4-diphosphocytidyl-2-C-methyl-D-erythritol kinase</fullName>
        <shortName evidence="6">CMK</shortName>
        <ecNumber evidence="6">2.7.1.148</ecNumber>
    </recommendedName>
    <alternativeName>
        <fullName evidence="6">4-(cytidine-5'-diphospho)-2-C-methyl-D-erythritol kinase</fullName>
    </alternativeName>
</protein>
<feature type="domain" description="GHMP kinase N-terminal" evidence="7">
    <location>
        <begin position="79"/>
        <end position="158"/>
    </location>
</feature>
<evidence type="ECO:0000256" key="6">
    <source>
        <dbReference type="HAMAP-Rule" id="MF_00061"/>
    </source>
</evidence>
<keyword evidence="6" id="KW-0414">Isoprene biosynthesis</keyword>
<comment type="pathway">
    <text evidence="6">Isoprenoid biosynthesis; isopentenyl diphosphate biosynthesis via DXP pathway; isopentenyl diphosphate from 1-deoxy-D-xylulose 5-phosphate: step 3/6.</text>
</comment>
<keyword evidence="4 6" id="KW-0418">Kinase</keyword>
<dbReference type="UniPathway" id="UPA00056">
    <property type="reaction ID" value="UER00094"/>
</dbReference>
<comment type="caution">
    <text evidence="8">The sequence shown here is derived from an EMBL/GenBank/DDBJ whole genome shotgun (WGS) entry which is preliminary data.</text>
</comment>
<name>K0YV63_9ACTN</name>
<dbReference type="Pfam" id="PF00288">
    <property type="entry name" value="GHMP_kinases_N"/>
    <property type="match status" value="1"/>
</dbReference>
<dbReference type="InterPro" id="IPR036554">
    <property type="entry name" value="GHMP_kinase_C_sf"/>
</dbReference>
<dbReference type="HOGENOM" id="CLU_053057_1_1_11"/>
<dbReference type="InParanoid" id="K0YV63"/>
<dbReference type="PANTHER" id="PTHR43527">
    <property type="entry name" value="4-DIPHOSPHOCYTIDYL-2-C-METHYL-D-ERYTHRITOL KINASE, CHLOROPLASTIC"/>
    <property type="match status" value="1"/>
</dbReference>
<dbReference type="FunCoup" id="K0YV63">
    <property type="interactions" value="131"/>
</dbReference>
<keyword evidence="9" id="KW-1185">Reference proteome</keyword>
<organism evidence="8 9">
    <name type="scientific">Slackia piriformis YIT 12062</name>
    <dbReference type="NCBI Taxonomy" id="742818"/>
    <lineage>
        <taxon>Bacteria</taxon>
        <taxon>Bacillati</taxon>
        <taxon>Actinomycetota</taxon>
        <taxon>Coriobacteriia</taxon>
        <taxon>Eggerthellales</taxon>
        <taxon>Eggerthellaceae</taxon>
        <taxon>Slackia</taxon>
    </lineage>
</organism>
<comment type="function">
    <text evidence="6">Catalyzes the phosphorylation of the position 2 hydroxy group of 4-diphosphocytidyl-2C-methyl-D-erythritol.</text>
</comment>
<evidence type="ECO:0000313" key="8">
    <source>
        <dbReference type="EMBL" id="EJZ83374.1"/>
    </source>
</evidence>
<evidence type="ECO:0000256" key="3">
    <source>
        <dbReference type="ARBA" id="ARBA00022741"/>
    </source>
</evidence>
<dbReference type="AlphaFoldDB" id="K0YV63"/>
<dbReference type="GO" id="GO:0016114">
    <property type="term" value="P:terpenoid biosynthetic process"/>
    <property type="evidence" value="ECO:0007669"/>
    <property type="project" value="UniProtKB-UniRule"/>
</dbReference>
<evidence type="ECO:0000256" key="5">
    <source>
        <dbReference type="ARBA" id="ARBA00022840"/>
    </source>
</evidence>
<dbReference type="PATRIC" id="fig|742818.3.peg.1667"/>
<comment type="catalytic activity">
    <reaction evidence="6">
        <text>4-CDP-2-C-methyl-D-erythritol + ATP = 4-CDP-2-C-methyl-D-erythritol 2-phosphate + ADP + H(+)</text>
        <dbReference type="Rhea" id="RHEA:18437"/>
        <dbReference type="ChEBI" id="CHEBI:15378"/>
        <dbReference type="ChEBI" id="CHEBI:30616"/>
        <dbReference type="ChEBI" id="CHEBI:57823"/>
        <dbReference type="ChEBI" id="CHEBI:57919"/>
        <dbReference type="ChEBI" id="CHEBI:456216"/>
        <dbReference type="EC" id="2.7.1.148"/>
    </reaction>
</comment>
<feature type="active site" evidence="6">
    <location>
        <position position="12"/>
    </location>
</feature>
<dbReference type="InterPro" id="IPR006204">
    <property type="entry name" value="GHMP_kinase_N_dom"/>
</dbReference>
<feature type="active site" evidence="6">
    <location>
        <position position="150"/>
    </location>
</feature>
<feature type="binding site" evidence="6">
    <location>
        <begin position="108"/>
        <end position="118"/>
    </location>
    <ligand>
        <name>ATP</name>
        <dbReference type="ChEBI" id="CHEBI:30616"/>
    </ligand>
</feature>
<dbReference type="InterPro" id="IPR014721">
    <property type="entry name" value="Ribsml_uS5_D2-typ_fold_subgr"/>
</dbReference>
<keyword evidence="2 6" id="KW-0808">Transferase</keyword>